<accession>A0A4Z0RI82</accession>
<keyword evidence="1" id="KW-0472">Membrane</keyword>
<dbReference type="RefSeq" id="WP_004560366.1">
    <property type="nucleotide sequence ID" value="NZ_CP120516.1"/>
</dbReference>
<evidence type="ECO:0000313" key="2">
    <source>
        <dbReference type="EMBL" id="MBJ7632887.1"/>
    </source>
</evidence>
<evidence type="ECO:0000256" key="1">
    <source>
        <dbReference type="SAM" id="Phobius"/>
    </source>
</evidence>
<organism evidence="3 4">
    <name type="scientific">Weissella confusa</name>
    <name type="common">Lactobacillus confusus</name>
    <dbReference type="NCBI Taxonomy" id="1583"/>
    <lineage>
        <taxon>Bacteria</taxon>
        <taxon>Bacillati</taxon>
        <taxon>Bacillota</taxon>
        <taxon>Bacilli</taxon>
        <taxon>Lactobacillales</taxon>
        <taxon>Lactobacillaceae</taxon>
        <taxon>Weissella</taxon>
    </lineage>
</organism>
<feature type="transmembrane region" description="Helical" evidence="1">
    <location>
        <begin position="154"/>
        <end position="175"/>
    </location>
</feature>
<dbReference type="Proteomes" id="UP000728106">
    <property type="component" value="Unassembled WGS sequence"/>
</dbReference>
<keyword evidence="4" id="KW-1185">Reference proteome</keyword>
<keyword evidence="1" id="KW-1133">Transmembrane helix</keyword>
<evidence type="ECO:0000313" key="4">
    <source>
        <dbReference type="Proteomes" id="UP000728106"/>
    </source>
</evidence>
<keyword evidence="1" id="KW-0812">Transmembrane</keyword>
<feature type="transmembrane region" description="Helical" evidence="1">
    <location>
        <begin position="124"/>
        <end position="147"/>
    </location>
</feature>
<protein>
    <submittedName>
        <fullName evidence="3">DUF1700 domain-containing protein</fullName>
    </submittedName>
</protein>
<evidence type="ECO:0000313" key="3">
    <source>
        <dbReference type="EMBL" id="MBJ7638730.1"/>
    </source>
</evidence>
<gene>
    <name evidence="3" type="ORF">HAU20_04920</name>
    <name evidence="2" type="ORF">HAU43_07290</name>
</gene>
<sequence>MVNEYLADVRSYMAGVPENEREELLQFYEEQMMDAGLTSEQIVEKYGTPKEFARKLKLEYFIQVDDAPEATDMPAGKRTKNRATLIWLIILGLFASPVLIPVALMLIAALFGVFMAFIGVIFAIYATIIAALAVGVFSFVSGIILLFQSVATGIFFMGAGIVATAATIFFAPLVWRVTKWLFEQVIVFAKWIGRKLVRKNHVEPAQEV</sequence>
<dbReference type="Pfam" id="PF22564">
    <property type="entry name" value="HAAS"/>
    <property type="match status" value="1"/>
</dbReference>
<dbReference type="EMBL" id="JAAOCX010000008">
    <property type="protein sequence ID" value="MBJ7632887.1"/>
    <property type="molecule type" value="Genomic_DNA"/>
</dbReference>
<proteinExistence type="predicted"/>
<reference evidence="3" key="1">
    <citation type="submission" date="2020-02" db="EMBL/GenBank/DDBJ databases">
        <authorList>
            <person name="Fontana A."/>
            <person name="Patrone V."/>
            <person name="Morelli L."/>
        </authorList>
    </citation>
    <scope>NUCLEOTIDE SEQUENCE</scope>
    <source>
        <strain evidence="2">CCUG 30943</strain>
        <strain evidence="3">CCUG 43002</strain>
    </source>
</reference>
<feature type="transmembrane region" description="Helical" evidence="1">
    <location>
        <begin position="85"/>
        <end position="118"/>
    </location>
</feature>
<reference evidence="3 4" key="2">
    <citation type="journal article" date="2021" name="Int. J. Food Microbiol.">
        <title>Safety demonstration of a microbial species for use in the food chain: Weissella confusa.</title>
        <authorList>
            <person name="Bourdichon F."/>
            <person name="Patrone V."/>
            <person name="Fontana A."/>
            <person name="Milani G."/>
            <person name="Morelli L."/>
        </authorList>
    </citation>
    <scope>NUCLEOTIDE SEQUENCE [LARGE SCALE GENOMIC DNA]</scope>
    <source>
        <strain evidence="2">CCUG 30943</strain>
        <strain evidence="3 4">CCUG 43002</strain>
    </source>
</reference>
<dbReference type="Proteomes" id="UP000808038">
    <property type="component" value="Unassembled WGS sequence"/>
</dbReference>
<dbReference type="AlphaFoldDB" id="A0A4Z0RI82"/>
<comment type="caution">
    <text evidence="3">The sequence shown here is derived from an EMBL/GenBank/DDBJ whole genome shotgun (WGS) entry which is preliminary data.</text>
</comment>
<dbReference type="EMBL" id="JAAOCP010000005">
    <property type="protein sequence ID" value="MBJ7638730.1"/>
    <property type="molecule type" value="Genomic_DNA"/>
</dbReference>
<name>A0A4Z0RI82_WEICO</name>